<feature type="domain" description="SHOCT" evidence="2">
    <location>
        <begin position="122"/>
        <end position="145"/>
    </location>
</feature>
<accession>A0ABU1WD17</accession>
<keyword evidence="4" id="KW-1185">Reference proteome</keyword>
<reference evidence="3 4" key="1">
    <citation type="submission" date="2023-07" db="EMBL/GenBank/DDBJ databases">
        <title>Sorghum-associated microbial communities from plants grown in Nebraska, USA.</title>
        <authorList>
            <person name="Schachtman D."/>
        </authorList>
    </citation>
    <scope>NUCLEOTIDE SEQUENCE [LARGE SCALE GENOMIC DNA]</scope>
    <source>
        <strain evidence="3 4">BE198</strain>
    </source>
</reference>
<dbReference type="InterPro" id="IPR018649">
    <property type="entry name" value="SHOCT"/>
</dbReference>
<feature type="chain" id="PRO_5046667354" description="SHOCT domain-containing protein" evidence="1">
    <location>
        <begin position="19"/>
        <end position="147"/>
    </location>
</feature>
<evidence type="ECO:0000256" key="1">
    <source>
        <dbReference type="SAM" id="SignalP"/>
    </source>
</evidence>
<dbReference type="EMBL" id="JAVDVY010000002">
    <property type="protein sequence ID" value="MDR7135315.1"/>
    <property type="molecule type" value="Genomic_DNA"/>
</dbReference>
<gene>
    <name evidence="3" type="ORF">J2X06_002524</name>
</gene>
<protein>
    <recommendedName>
        <fullName evidence="2">SHOCT domain-containing protein</fullName>
    </recommendedName>
</protein>
<dbReference type="Pfam" id="PF09851">
    <property type="entry name" value="SHOCT"/>
    <property type="match status" value="1"/>
</dbReference>
<comment type="caution">
    <text evidence="3">The sequence shown here is derived from an EMBL/GenBank/DDBJ whole genome shotgun (WGS) entry which is preliminary data.</text>
</comment>
<dbReference type="Proteomes" id="UP001251524">
    <property type="component" value="Unassembled WGS sequence"/>
</dbReference>
<evidence type="ECO:0000259" key="2">
    <source>
        <dbReference type="Pfam" id="PF09851"/>
    </source>
</evidence>
<feature type="signal peptide" evidence="1">
    <location>
        <begin position="1"/>
        <end position="18"/>
    </location>
</feature>
<evidence type="ECO:0000313" key="3">
    <source>
        <dbReference type="EMBL" id="MDR7135315.1"/>
    </source>
</evidence>
<proteinExistence type="predicted"/>
<dbReference type="RefSeq" id="WP_310062915.1">
    <property type="nucleotide sequence ID" value="NZ_JAVDVY010000002.1"/>
</dbReference>
<keyword evidence="1" id="KW-0732">Signal</keyword>
<evidence type="ECO:0000313" key="4">
    <source>
        <dbReference type="Proteomes" id="UP001251524"/>
    </source>
</evidence>
<organism evidence="3 4">
    <name type="scientific">Lysobacter niastensis</name>
    <dbReference type="NCBI Taxonomy" id="380629"/>
    <lineage>
        <taxon>Bacteria</taxon>
        <taxon>Pseudomonadati</taxon>
        <taxon>Pseudomonadota</taxon>
        <taxon>Gammaproteobacteria</taxon>
        <taxon>Lysobacterales</taxon>
        <taxon>Lysobacteraceae</taxon>
        <taxon>Lysobacter</taxon>
    </lineage>
</organism>
<name>A0ABU1WD17_9GAMM</name>
<sequence>MRAAAILLLLAVSAGAQAKEPTAMGQGQYMLTDQNFTIFGSADKIVAKLAKQAQEFCQEKTGQEAYLLGSDGAEAVPGQINNSGKLQRPAQGATGTIYFRCNQPESKTASVEKSDIYTELPKLKALLDSGAITQEEYDAQKQKLLTQ</sequence>